<organism evidence="2 3">
    <name type="scientific">Kingdonia uniflora</name>
    <dbReference type="NCBI Taxonomy" id="39325"/>
    <lineage>
        <taxon>Eukaryota</taxon>
        <taxon>Viridiplantae</taxon>
        <taxon>Streptophyta</taxon>
        <taxon>Embryophyta</taxon>
        <taxon>Tracheophyta</taxon>
        <taxon>Spermatophyta</taxon>
        <taxon>Magnoliopsida</taxon>
        <taxon>Ranunculales</taxon>
        <taxon>Circaeasteraceae</taxon>
        <taxon>Kingdonia</taxon>
    </lineage>
</organism>
<dbReference type="AlphaFoldDB" id="A0A7J7LGF6"/>
<keyword evidence="3" id="KW-1185">Reference proteome</keyword>
<evidence type="ECO:0000313" key="2">
    <source>
        <dbReference type="EMBL" id="KAF6141620.1"/>
    </source>
</evidence>
<evidence type="ECO:0000256" key="1">
    <source>
        <dbReference type="SAM" id="MobiDB-lite"/>
    </source>
</evidence>
<proteinExistence type="predicted"/>
<dbReference type="Proteomes" id="UP000541444">
    <property type="component" value="Unassembled WGS sequence"/>
</dbReference>
<dbReference type="Gene3D" id="2.40.50.140">
    <property type="entry name" value="Nucleic acid-binding proteins"/>
    <property type="match status" value="1"/>
</dbReference>
<reference evidence="2 3" key="1">
    <citation type="journal article" date="2020" name="IScience">
        <title>Genome Sequencing of the Endangered Kingdonia uniflora (Circaeasteraceae, Ranunculales) Reveals Potential Mechanisms of Evolutionary Specialization.</title>
        <authorList>
            <person name="Sun Y."/>
            <person name="Deng T."/>
            <person name="Zhang A."/>
            <person name="Moore M.J."/>
            <person name="Landis J.B."/>
            <person name="Lin N."/>
            <person name="Zhang H."/>
            <person name="Zhang X."/>
            <person name="Huang J."/>
            <person name="Zhang X."/>
            <person name="Sun H."/>
            <person name="Wang H."/>
        </authorList>
    </citation>
    <scope>NUCLEOTIDE SEQUENCE [LARGE SCALE GENOMIC DNA]</scope>
    <source>
        <strain evidence="2">TB1705</strain>
        <tissue evidence="2">Leaf</tissue>
    </source>
</reference>
<feature type="region of interest" description="Disordered" evidence="1">
    <location>
        <begin position="456"/>
        <end position="477"/>
    </location>
</feature>
<protein>
    <submittedName>
        <fullName evidence="2">Uncharacterized protein</fullName>
    </submittedName>
</protein>
<evidence type="ECO:0000313" key="3">
    <source>
        <dbReference type="Proteomes" id="UP000541444"/>
    </source>
</evidence>
<dbReference type="PANTHER" id="PTHR45786:SF74">
    <property type="entry name" value="ATP-DEPENDENT DNA HELICASE"/>
    <property type="match status" value="1"/>
</dbReference>
<sequence length="558" mass="63515">MHIESPMSHALDSIVETEVSTPVTTVNDTFREQPHHTTEAPNLLNLTMRTNSNFPSSIFKIGESSTARDNVSHYYVEGQYSEVDEDECVNVNEAYLQLGCHFLDQMDGKIRVPNLDQLPNELQELYDGNKPRSRSFRKYIREYNAANVFTSLGVTMADRLILGREPSSFVIHGELYHRIGALLPNQGQEAIASTDHRRYNLPSTDEIVVILPGDGLKISSVRDIIVYLKAKQVLFKEKVHEYAEACESFEGKKTSRDVEIEQLKERLVFLEGENEEMKSTLAAYFPAVNCLKDNILSLEEHVLSHIEVKEDDENEKNEQNCQESCKKQTLNGPDAILDLQELQAIVKVSDNSSYDHVFGQRALTRYKLKLDIQDGGGFIKIIMFDSQFQMILPNKVTQTKDMMGKDSGNSKVTYYLEKILLWQKRVFQIRIDDVSIRKPDGTYRVYNVSTLLEEKKDKPEENSLEDELNSPKSSTMPVLEDVPTKEILKNDTTTAVSEIEPTNENPILQKHVNRELFSITEKSGTTALDNIEDVKDINDDTSSDGSTIMLKKMLRKKT</sequence>
<dbReference type="OrthoDB" id="8040188at2759"/>
<comment type="caution">
    <text evidence="2">The sequence shown here is derived from an EMBL/GenBank/DDBJ whole genome shotgun (WGS) entry which is preliminary data.</text>
</comment>
<dbReference type="PANTHER" id="PTHR45786">
    <property type="entry name" value="DNA BINDING PROTEIN-LIKE"/>
    <property type="match status" value="1"/>
</dbReference>
<dbReference type="InterPro" id="IPR012340">
    <property type="entry name" value="NA-bd_OB-fold"/>
</dbReference>
<dbReference type="EMBL" id="JACGCM010002300">
    <property type="protein sequence ID" value="KAF6141620.1"/>
    <property type="molecule type" value="Genomic_DNA"/>
</dbReference>
<name>A0A7J7LGF6_9MAGN</name>
<gene>
    <name evidence="2" type="ORF">GIB67_001172</name>
</gene>
<accession>A0A7J7LGF6</accession>